<dbReference type="EMBL" id="AP028055">
    <property type="protein sequence ID" value="BEG98910.1"/>
    <property type="molecule type" value="Genomic_DNA"/>
</dbReference>
<organism evidence="1 2">
    <name type="scientific">Bacteroides sedimenti</name>
    <dbReference type="NCBI Taxonomy" id="2136147"/>
    <lineage>
        <taxon>Bacteria</taxon>
        <taxon>Pseudomonadati</taxon>
        <taxon>Bacteroidota</taxon>
        <taxon>Bacteroidia</taxon>
        <taxon>Bacteroidales</taxon>
        <taxon>Bacteroidaceae</taxon>
        <taxon>Bacteroides</taxon>
    </lineage>
</organism>
<accession>A0ABM8ICN6</accession>
<sequence>MKLNKEDYVIERTTDGGYCAYLSWNMQCMVHGDTPEEALDSLQETINDYIHWMYLVDEFV</sequence>
<evidence type="ECO:0000313" key="1">
    <source>
        <dbReference type="EMBL" id="BEG98910.1"/>
    </source>
</evidence>
<dbReference type="InterPro" id="IPR035069">
    <property type="entry name" value="TTHA1013/TTHA0281-like"/>
</dbReference>
<name>A0ABM8ICN6_9BACE</name>
<dbReference type="SUPFAM" id="SSF143100">
    <property type="entry name" value="TTHA1013/TTHA0281-like"/>
    <property type="match status" value="1"/>
</dbReference>
<evidence type="ECO:0008006" key="3">
    <source>
        <dbReference type="Google" id="ProtNLM"/>
    </source>
</evidence>
<proteinExistence type="predicted"/>
<protein>
    <recommendedName>
        <fullName evidence="3">Type II toxin-antitoxin system HicB family antitoxin</fullName>
    </recommendedName>
</protein>
<dbReference type="Gene3D" id="3.30.160.250">
    <property type="match status" value="1"/>
</dbReference>
<dbReference type="RefSeq" id="WP_353334115.1">
    <property type="nucleotide sequence ID" value="NZ_AP028055.1"/>
</dbReference>
<dbReference type="Proteomes" id="UP001496674">
    <property type="component" value="Chromosome"/>
</dbReference>
<evidence type="ECO:0000313" key="2">
    <source>
        <dbReference type="Proteomes" id="UP001496674"/>
    </source>
</evidence>
<keyword evidence="2" id="KW-1185">Reference proteome</keyword>
<reference evidence="1 2" key="1">
    <citation type="submission" date="2023-04" db="EMBL/GenBank/DDBJ databases">
        <title>Draft genome sequence of acteroides sedimenti strain YN3PY1.</title>
        <authorList>
            <person name="Yoshida N."/>
        </authorList>
    </citation>
    <scope>NUCLEOTIDE SEQUENCE [LARGE SCALE GENOMIC DNA]</scope>
    <source>
        <strain evidence="1 2">YN3PY1</strain>
    </source>
</reference>
<gene>
    <name evidence="1" type="ORF">BSYN_11750</name>
</gene>